<dbReference type="Proteomes" id="UP000472264">
    <property type="component" value="Chromosome 8"/>
</dbReference>
<reference evidence="1" key="3">
    <citation type="submission" date="2025-09" db="UniProtKB">
        <authorList>
            <consortium name="Ensembl"/>
        </authorList>
    </citation>
    <scope>IDENTIFICATION</scope>
</reference>
<dbReference type="OMA" id="APRIFIH"/>
<dbReference type="AlphaFoldDB" id="A0A665V8M8"/>
<keyword evidence="2" id="KW-1185">Reference proteome</keyword>
<accession>A0A665V8M8</accession>
<proteinExistence type="predicted"/>
<sequence>MAYPEVIRIHMQLLRVHHAQLGVGALDVVHVLHGIFQPTHHCLSMCGHFRVSHDGKVSLSPGVHNQKPEKIQKNTSPGQGLGSNFTHIYLPPQGTDGLLRDDWLFIWTLSFLSIIGAPPLSPPAL</sequence>
<name>A0A665V8M8_ECHNA</name>
<dbReference type="InParanoid" id="A0A665V8M8"/>
<reference evidence="1" key="2">
    <citation type="submission" date="2025-08" db="UniProtKB">
        <authorList>
            <consortium name="Ensembl"/>
        </authorList>
    </citation>
    <scope>IDENTIFICATION</scope>
</reference>
<dbReference type="Ensembl" id="ENSENLT00000029014.1">
    <property type="protein sequence ID" value="ENSENLP00000028168.1"/>
    <property type="gene ID" value="ENSENLG00000012585.1"/>
</dbReference>
<reference evidence="1" key="1">
    <citation type="submission" date="2021-04" db="EMBL/GenBank/DDBJ databases">
        <authorList>
            <consortium name="Wellcome Sanger Institute Data Sharing"/>
        </authorList>
    </citation>
    <scope>NUCLEOTIDE SEQUENCE [LARGE SCALE GENOMIC DNA]</scope>
</reference>
<evidence type="ECO:0000313" key="1">
    <source>
        <dbReference type="Ensembl" id="ENSENLP00000028168.1"/>
    </source>
</evidence>
<protein>
    <submittedName>
        <fullName evidence="1">Uncharacterized protein</fullName>
    </submittedName>
</protein>
<evidence type="ECO:0000313" key="2">
    <source>
        <dbReference type="Proteomes" id="UP000472264"/>
    </source>
</evidence>
<organism evidence="1 2">
    <name type="scientific">Echeneis naucrates</name>
    <name type="common">Live sharksucker</name>
    <dbReference type="NCBI Taxonomy" id="173247"/>
    <lineage>
        <taxon>Eukaryota</taxon>
        <taxon>Metazoa</taxon>
        <taxon>Chordata</taxon>
        <taxon>Craniata</taxon>
        <taxon>Vertebrata</taxon>
        <taxon>Euteleostomi</taxon>
        <taxon>Actinopterygii</taxon>
        <taxon>Neopterygii</taxon>
        <taxon>Teleostei</taxon>
        <taxon>Neoteleostei</taxon>
        <taxon>Acanthomorphata</taxon>
        <taxon>Carangaria</taxon>
        <taxon>Carangiformes</taxon>
        <taxon>Echeneidae</taxon>
        <taxon>Echeneis</taxon>
    </lineage>
</organism>